<name>A0A6H2H5K6_9BURK</name>
<sequence length="73" mass="7886">MLPATKDRKLNALTARMASGHRVLNYSLTDPEVAAAAAAFRDGLERSPEKRIELLKKAGIFNQSGKTAKKFGG</sequence>
<dbReference type="RefSeq" id="WP_168920727.1">
    <property type="nucleotide sequence ID" value="NZ_CP051461.1"/>
</dbReference>
<proteinExistence type="predicted"/>
<protein>
    <submittedName>
        <fullName evidence="1">Uncharacterized protein</fullName>
    </submittedName>
</protein>
<evidence type="ECO:0000313" key="2">
    <source>
        <dbReference type="Proteomes" id="UP000502041"/>
    </source>
</evidence>
<accession>A0A6H2H5K6</accession>
<dbReference type="KEGG" id="pvac:HC248_00048"/>
<keyword evidence="2" id="KW-1185">Reference proteome</keyword>
<reference evidence="1 2" key="1">
    <citation type="submission" date="2020-04" db="EMBL/GenBank/DDBJ databases">
        <title>Complete genome of a Psychrophilic, Marine, Gas Vacuolate Bacterium Polaromonas vacuolata KCTC 22033T.</title>
        <authorList>
            <person name="Hwang K."/>
            <person name="Kim K.M."/>
        </authorList>
    </citation>
    <scope>NUCLEOTIDE SEQUENCE [LARGE SCALE GENOMIC DNA]</scope>
    <source>
        <strain evidence="1 2">KCTC 22033</strain>
    </source>
</reference>
<dbReference type="AlphaFoldDB" id="A0A6H2H5K6"/>
<dbReference type="Proteomes" id="UP000502041">
    <property type="component" value="Chromosome"/>
</dbReference>
<evidence type="ECO:0000313" key="1">
    <source>
        <dbReference type="EMBL" id="QJC54786.1"/>
    </source>
</evidence>
<dbReference type="EMBL" id="CP051461">
    <property type="protein sequence ID" value="QJC54786.1"/>
    <property type="molecule type" value="Genomic_DNA"/>
</dbReference>
<organism evidence="1 2">
    <name type="scientific">Polaromonas vacuolata</name>
    <dbReference type="NCBI Taxonomy" id="37448"/>
    <lineage>
        <taxon>Bacteria</taxon>
        <taxon>Pseudomonadati</taxon>
        <taxon>Pseudomonadota</taxon>
        <taxon>Betaproteobacteria</taxon>
        <taxon>Burkholderiales</taxon>
        <taxon>Comamonadaceae</taxon>
        <taxon>Polaromonas</taxon>
    </lineage>
</organism>
<gene>
    <name evidence="1" type="ORF">HC248_00048</name>
</gene>